<dbReference type="EMBL" id="AHOP02000030">
    <property type="protein sequence ID" value="EMO40673.1"/>
    <property type="molecule type" value="Genomic_DNA"/>
</dbReference>
<protein>
    <submittedName>
        <fullName evidence="1">Uncharacterized protein</fullName>
    </submittedName>
</protein>
<evidence type="ECO:0000313" key="1">
    <source>
        <dbReference type="EMBL" id="EMO40673.1"/>
    </source>
</evidence>
<organism evidence="1">
    <name type="scientific">Leptospira noguchii serovar Autumnalis str. ZUN142</name>
    <dbReference type="NCBI Taxonomy" id="1085540"/>
    <lineage>
        <taxon>Bacteria</taxon>
        <taxon>Pseudomonadati</taxon>
        <taxon>Spirochaetota</taxon>
        <taxon>Spirochaetia</taxon>
        <taxon>Leptospirales</taxon>
        <taxon>Leptospiraceae</taxon>
        <taxon>Leptospira</taxon>
    </lineage>
</organism>
<comment type="caution">
    <text evidence="1">The sequence shown here is derived from an EMBL/GenBank/DDBJ whole genome shotgun (WGS) entry which is preliminary data.</text>
</comment>
<sequence>MILSYHFTLYYFILFENIKFLFLNIKNLNNEPPLNPFLLF</sequence>
<proteinExistence type="predicted"/>
<gene>
    <name evidence="1" type="ORF">LEP1GSC186_4513</name>
</gene>
<dbReference type="Proteomes" id="UP000012153">
    <property type="component" value="Unassembled WGS sequence"/>
</dbReference>
<accession>M6UTR3</accession>
<reference evidence="1" key="1">
    <citation type="submission" date="2013-01" db="EMBL/GenBank/DDBJ databases">
        <authorList>
            <person name="Harkins D.M."/>
            <person name="Durkin A.S."/>
            <person name="Brinkac L.M."/>
            <person name="Haft D.H."/>
            <person name="Selengut J.D."/>
            <person name="Sanka R."/>
            <person name="DePew J."/>
            <person name="Purushe J."/>
            <person name="Matthias M.A."/>
            <person name="Vinetz J.M."/>
            <person name="Sutton G.G."/>
            <person name="Nierman W.C."/>
            <person name="Fouts D.E."/>
        </authorList>
    </citation>
    <scope>NUCLEOTIDE SEQUENCE [LARGE SCALE GENOMIC DNA]</scope>
    <source>
        <strain evidence="1">ZUN142</strain>
    </source>
</reference>
<name>M6UTR3_9LEPT</name>
<dbReference type="AlphaFoldDB" id="M6UTR3"/>